<feature type="transmembrane region" description="Helical" evidence="8">
    <location>
        <begin position="405"/>
        <end position="426"/>
    </location>
</feature>
<feature type="transmembrane region" description="Helical" evidence="8">
    <location>
        <begin position="295"/>
        <end position="313"/>
    </location>
</feature>
<evidence type="ECO:0000259" key="10">
    <source>
        <dbReference type="Pfam" id="PF00909"/>
    </source>
</evidence>
<dbReference type="AlphaFoldDB" id="A0A0C9S5F5"/>
<dbReference type="InterPro" id="IPR024041">
    <property type="entry name" value="NH4_transpt_AmtB-like_dom"/>
</dbReference>
<feature type="transmembrane region" description="Helical" evidence="8">
    <location>
        <begin position="232"/>
        <end position="252"/>
    </location>
</feature>
<evidence type="ECO:0000256" key="4">
    <source>
        <dbReference type="ARBA" id="ARBA00022692"/>
    </source>
</evidence>
<keyword evidence="5 8" id="KW-1133">Transmembrane helix</keyword>
<feature type="region of interest" description="Disordered" evidence="9">
    <location>
        <begin position="466"/>
        <end position="489"/>
    </location>
</feature>
<dbReference type="InterPro" id="IPR001905">
    <property type="entry name" value="Ammonium_transpt"/>
</dbReference>
<feature type="transmembrane region" description="Helical" evidence="8">
    <location>
        <begin position="264"/>
        <end position="283"/>
    </location>
</feature>
<dbReference type="PANTHER" id="PTHR43029">
    <property type="entry name" value="AMMONIUM TRANSPORTER MEP2"/>
    <property type="match status" value="1"/>
</dbReference>
<reference evidence="11" key="1">
    <citation type="submission" date="2015-02" db="EMBL/GenBank/DDBJ databases">
        <title>A transcriptome of Wollemia nobilis - a relic of Gondwana.</title>
        <authorList>
            <person name="Chia J.Y."/>
            <person name="Leong Y.S."/>
            <person name="Abdul Karim S."/>
            <person name="Wan Azmi N."/>
            <person name="Hercus R."/>
            <person name="Croft L."/>
        </authorList>
    </citation>
    <scope>NUCLEOTIDE SEQUENCE</scope>
    <source>
        <strain evidence="11">MaeBrown</strain>
        <tissue evidence="11">Leaf</tissue>
    </source>
</reference>
<feature type="transmembrane region" description="Helical" evidence="8">
    <location>
        <begin position="202"/>
        <end position="220"/>
    </location>
</feature>
<evidence type="ECO:0000256" key="2">
    <source>
        <dbReference type="ARBA" id="ARBA00005887"/>
    </source>
</evidence>
<dbReference type="Gene3D" id="1.10.3430.10">
    <property type="entry name" value="Ammonium transporter AmtB like domains"/>
    <property type="match status" value="1"/>
</dbReference>
<dbReference type="NCBIfam" id="TIGR00836">
    <property type="entry name" value="amt"/>
    <property type="match status" value="1"/>
</dbReference>
<keyword evidence="7 8" id="KW-0924">Ammonia transport</keyword>
<evidence type="ECO:0000313" key="11">
    <source>
        <dbReference type="EMBL" id="JAG87327.1"/>
    </source>
</evidence>
<evidence type="ECO:0000256" key="9">
    <source>
        <dbReference type="SAM" id="MobiDB-lite"/>
    </source>
</evidence>
<name>A0A0C9S5F5_9CONI</name>
<keyword evidence="6 8" id="KW-0472">Membrane</keyword>
<sequence>MTTVVPLAYQNGTASSSVPDWLNKGDNAWQMVSATLVGMQSMPGLVILYGSIVKKKWAVNSAFMALYAFAAVLICWVTWAYKMAFGHKLLPFWGKAGPALGQKYLIAQTLLPTTIHNRHNGSLETAAIGPFYPTATMVYFQFVFAAITLIILAGSLLGRMNIRAWMAFVPLWLTFSYTIGAFSLWGGGFLFQWGVMDYSGGYVIHLSSGIAGFTAAYWVGPRLTKDRERFPPNNILLMLAGAGLLWLGWAGFNGGDPYSANIDSSMAVLNTNICAATSLLVWTSLDVIFFGKPSVIGAVQGMITGLVCITPAAGLVQGWAAIAMGVLSGSIPWFTMMIVHKRSRILQKVDDTLGVFHTHAVAGALGGALTGLFAEPTLCNLFLPVTNSKGAFYGGPGGVQFLKQLVGALFIIGWNLVVTTIILHVIKLVIPLRMPDEELLIGDDAVHGEEAYALWGDGEKYDSEKHGGLYSEDAPHQKGGDARGVTIEL</sequence>
<dbReference type="InterPro" id="IPR029020">
    <property type="entry name" value="Ammonium/urea_transptr"/>
</dbReference>
<feature type="transmembrane region" description="Helical" evidence="8">
    <location>
        <begin position="28"/>
        <end position="50"/>
    </location>
</feature>
<feature type="compositionally biased region" description="Basic and acidic residues" evidence="9">
    <location>
        <begin position="466"/>
        <end position="481"/>
    </location>
</feature>
<feature type="transmembrane region" description="Helical" evidence="8">
    <location>
        <begin position="169"/>
        <end position="190"/>
    </location>
</feature>
<feature type="transmembrane region" description="Helical" evidence="8">
    <location>
        <begin position="319"/>
        <end position="339"/>
    </location>
</feature>
<feature type="transmembrane region" description="Helical" evidence="8">
    <location>
        <begin position="138"/>
        <end position="157"/>
    </location>
</feature>
<evidence type="ECO:0000256" key="1">
    <source>
        <dbReference type="ARBA" id="ARBA00004141"/>
    </source>
</evidence>
<dbReference type="FunFam" id="1.10.3430.10:FF:000005">
    <property type="entry name" value="Ammonium transporter"/>
    <property type="match status" value="1"/>
</dbReference>
<comment type="subcellular location">
    <subcellularLocation>
        <location evidence="8">Cell membrane</location>
        <topology evidence="8">Multi-pass membrane protein</topology>
    </subcellularLocation>
    <subcellularLocation>
        <location evidence="1">Membrane</location>
        <topology evidence="1">Multi-pass membrane protein</topology>
    </subcellularLocation>
</comment>
<evidence type="ECO:0000256" key="7">
    <source>
        <dbReference type="ARBA" id="ARBA00023177"/>
    </source>
</evidence>
<keyword evidence="4 8" id="KW-0812">Transmembrane</keyword>
<accession>A0A0C9S5F5</accession>
<dbReference type="InterPro" id="IPR018047">
    <property type="entry name" value="Ammonium_transpt_CS"/>
</dbReference>
<evidence type="ECO:0000256" key="8">
    <source>
        <dbReference type="RuleBase" id="RU362002"/>
    </source>
</evidence>
<dbReference type="GO" id="GO:0005886">
    <property type="term" value="C:plasma membrane"/>
    <property type="evidence" value="ECO:0007669"/>
    <property type="project" value="UniProtKB-SubCell"/>
</dbReference>
<dbReference type="PROSITE" id="PS01219">
    <property type="entry name" value="AMMONIUM_TRANSP"/>
    <property type="match status" value="1"/>
</dbReference>
<evidence type="ECO:0000256" key="3">
    <source>
        <dbReference type="ARBA" id="ARBA00022448"/>
    </source>
</evidence>
<protein>
    <recommendedName>
        <fullName evidence="8">Ammonium transporter</fullName>
    </recommendedName>
</protein>
<organism evidence="11">
    <name type="scientific">Wollemia nobilis</name>
    <dbReference type="NCBI Taxonomy" id="56998"/>
    <lineage>
        <taxon>Eukaryota</taxon>
        <taxon>Viridiplantae</taxon>
        <taxon>Streptophyta</taxon>
        <taxon>Embryophyta</taxon>
        <taxon>Tracheophyta</taxon>
        <taxon>Spermatophyta</taxon>
        <taxon>Pinopsida</taxon>
        <taxon>Pinidae</taxon>
        <taxon>Conifers II</taxon>
        <taxon>Araucariales</taxon>
        <taxon>Araucariaceae</taxon>
        <taxon>Wollemia</taxon>
    </lineage>
</organism>
<proteinExistence type="inferred from homology"/>
<feature type="transmembrane region" description="Helical" evidence="8">
    <location>
        <begin position="360"/>
        <end position="385"/>
    </location>
</feature>
<dbReference type="PANTHER" id="PTHR43029:SF17">
    <property type="entry name" value="TRANSPORTER 2, PUTATIVE-RELATED"/>
    <property type="match status" value="1"/>
</dbReference>
<keyword evidence="3 8" id="KW-0813">Transport</keyword>
<feature type="domain" description="Ammonium transporter AmtB-like" evidence="10">
    <location>
        <begin position="28"/>
        <end position="452"/>
    </location>
</feature>
<dbReference type="GO" id="GO:0008519">
    <property type="term" value="F:ammonium channel activity"/>
    <property type="evidence" value="ECO:0007669"/>
    <property type="project" value="InterPro"/>
</dbReference>
<evidence type="ECO:0000256" key="5">
    <source>
        <dbReference type="ARBA" id="ARBA00022989"/>
    </source>
</evidence>
<comment type="similarity">
    <text evidence="2 8">Belongs to the ammonia transporter channel (TC 1.A.11.2) family.</text>
</comment>
<feature type="transmembrane region" description="Helical" evidence="8">
    <location>
        <begin position="62"/>
        <end position="81"/>
    </location>
</feature>
<dbReference type="Pfam" id="PF00909">
    <property type="entry name" value="Ammonium_transp"/>
    <property type="match status" value="1"/>
</dbReference>
<evidence type="ECO:0000256" key="6">
    <source>
        <dbReference type="ARBA" id="ARBA00023136"/>
    </source>
</evidence>
<dbReference type="SUPFAM" id="SSF111352">
    <property type="entry name" value="Ammonium transporter"/>
    <property type="match status" value="1"/>
</dbReference>
<dbReference type="EMBL" id="GCHU01012782">
    <property type="protein sequence ID" value="JAG87327.1"/>
    <property type="molecule type" value="Transcribed_RNA"/>
</dbReference>